<keyword evidence="2" id="KW-1185">Reference proteome</keyword>
<dbReference type="Proteomes" id="UP000756132">
    <property type="component" value="Chromosome 3"/>
</dbReference>
<gene>
    <name evidence="1" type="ORF">CLAFUR5_08219</name>
</gene>
<dbReference type="GeneID" id="71988097"/>
<sequence length="323" mass="35482">MTEDCWSADTSGCNPTTKRWLALAGQRALSRVAERTQEDLVQSEQPDLQNLRWTAPILRKERKDDRLSLRLAIIARDMDEFCLVTDLATCSADAVLDAASEFLLGCAGIAMTSDYENGMTIDMPAVNTTRGPQASAAMFECVALVLCQLARYHSRWISSDGPAPVVLWNQIVPGTGGPRVRQSSAVTMKFPPALHKASNTGKRFATNQAQGAHWDTLKEKTFEMFLCGMPENDSQFAEIPIRVALSVNVLAGQGRDDPALGSISFEYSNEMQKFARQGLIAITRYIDTSFPAATTADTILEPYLPSSTLRPRPATTNSMLLRQ</sequence>
<organism evidence="1 2">
    <name type="scientific">Passalora fulva</name>
    <name type="common">Tomato leaf mold</name>
    <name type="synonym">Cladosporium fulvum</name>
    <dbReference type="NCBI Taxonomy" id="5499"/>
    <lineage>
        <taxon>Eukaryota</taxon>
        <taxon>Fungi</taxon>
        <taxon>Dikarya</taxon>
        <taxon>Ascomycota</taxon>
        <taxon>Pezizomycotina</taxon>
        <taxon>Dothideomycetes</taxon>
        <taxon>Dothideomycetidae</taxon>
        <taxon>Mycosphaerellales</taxon>
        <taxon>Mycosphaerellaceae</taxon>
        <taxon>Fulvia</taxon>
    </lineage>
</organism>
<dbReference type="EMBL" id="CP090165">
    <property type="protein sequence ID" value="UJO15112.1"/>
    <property type="molecule type" value="Genomic_DNA"/>
</dbReference>
<accession>A0A9Q8LCW0</accession>
<name>A0A9Q8LCW0_PASFU</name>
<proteinExistence type="predicted"/>
<reference evidence="1" key="2">
    <citation type="journal article" date="2022" name="Microb. Genom.">
        <title>A chromosome-scale genome assembly of the tomato pathogen Cladosporium fulvum reveals a compartmentalized genome architecture and the presence of a dispensable chromosome.</title>
        <authorList>
            <person name="Zaccaron A.Z."/>
            <person name="Chen L.H."/>
            <person name="Samaras A."/>
            <person name="Stergiopoulos I."/>
        </authorList>
    </citation>
    <scope>NUCLEOTIDE SEQUENCE</scope>
    <source>
        <strain evidence="1">Race5_Kim</strain>
    </source>
</reference>
<evidence type="ECO:0000313" key="2">
    <source>
        <dbReference type="Proteomes" id="UP000756132"/>
    </source>
</evidence>
<dbReference type="RefSeq" id="XP_047759478.1">
    <property type="nucleotide sequence ID" value="XM_047907367.1"/>
</dbReference>
<dbReference type="KEGG" id="ffu:CLAFUR5_08219"/>
<protein>
    <submittedName>
        <fullName evidence="1">Uncharacterized protein</fullName>
    </submittedName>
</protein>
<evidence type="ECO:0000313" key="1">
    <source>
        <dbReference type="EMBL" id="UJO15112.1"/>
    </source>
</evidence>
<reference evidence="1" key="1">
    <citation type="submission" date="2021-12" db="EMBL/GenBank/DDBJ databases">
        <authorList>
            <person name="Zaccaron A."/>
            <person name="Stergiopoulos I."/>
        </authorList>
    </citation>
    <scope>NUCLEOTIDE SEQUENCE</scope>
    <source>
        <strain evidence="1">Race5_Kim</strain>
    </source>
</reference>
<dbReference type="AlphaFoldDB" id="A0A9Q8LCW0"/>